<dbReference type="Pfam" id="PF13472">
    <property type="entry name" value="Lipase_GDSL_2"/>
    <property type="match status" value="1"/>
</dbReference>
<keyword evidence="6" id="KW-0378">Hydrolase</keyword>
<gene>
    <name evidence="6" type="ORF">K8V11_09830</name>
</gene>
<proteinExistence type="predicted"/>
<feature type="region of interest" description="Disordered" evidence="3">
    <location>
        <begin position="28"/>
        <end position="51"/>
    </location>
</feature>
<evidence type="ECO:0000313" key="6">
    <source>
        <dbReference type="EMBL" id="HJE91294.1"/>
    </source>
</evidence>
<dbReference type="InterPro" id="IPR036514">
    <property type="entry name" value="SGNH_hydro_sf"/>
</dbReference>
<dbReference type="PANTHER" id="PTHR37981">
    <property type="entry name" value="LIPASE 2"/>
    <property type="match status" value="1"/>
</dbReference>
<dbReference type="Gene3D" id="3.40.50.1110">
    <property type="entry name" value="SGNH hydrolase"/>
    <property type="match status" value="1"/>
</dbReference>
<evidence type="ECO:0000256" key="2">
    <source>
        <dbReference type="PIRSR" id="PIRSR637460-2"/>
    </source>
</evidence>
<dbReference type="SUPFAM" id="SSF52266">
    <property type="entry name" value="SGNH hydrolase"/>
    <property type="match status" value="1"/>
</dbReference>
<dbReference type="AlphaFoldDB" id="A0A921JYK4"/>
<keyword evidence="4" id="KW-0732">Signal</keyword>
<sequence>MRPSRTTALAAAGAFAAAVALGACGAGEDISGDADPQDTQSSDAPAADESSVRTYDHYVALGDSYAAVGGRDAGFSGPRFCQRSGDNYPSLLLQSDHVSGGEDVTCQGAQVPHLLSPRQTHSGDPGSAQIPAQIDTLTQDTDLVTLSIGGNDIDFGGIVACYGRSMVNQVASQCGAELDTATDDALADLPSALDSVYEGIADRAPQARIIATGYVPLLGESDSCTQIGAISPEDREWAADMIGALNDVIEEAAQRHGADFVLPAKADEHTACADADERWVDFSGQETNSFPMHPTPAGHEAVARAVEEAL</sequence>
<feature type="signal peptide" evidence="4">
    <location>
        <begin position="1"/>
        <end position="25"/>
    </location>
</feature>
<feature type="disulfide bond" evidence="2">
    <location>
        <begin position="224"/>
        <end position="272"/>
    </location>
</feature>
<name>A0A921JYK4_9ACTN</name>
<evidence type="ECO:0000256" key="3">
    <source>
        <dbReference type="SAM" id="MobiDB-lite"/>
    </source>
</evidence>
<keyword evidence="2" id="KW-1015">Disulfide bond</keyword>
<feature type="disulfide bond" evidence="2">
    <location>
        <begin position="161"/>
        <end position="174"/>
    </location>
</feature>
<evidence type="ECO:0000313" key="7">
    <source>
        <dbReference type="Proteomes" id="UP000776650"/>
    </source>
</evidence>
<feature type="chain" id="PRO_5037508095" evidence="4">
    <location>
        <begin position="26"/>
        <end position="310"/>
    </location>
</feature>
<dbReference type="GO" id="GO:0019433">
    <property type="term" value="P:triglyceride catabolic process"/>
    <property type="evidence" value="ECO:0007669"/>
    <property type="project" value="TreeGrafter"/>
</dbReference>
<dbReference type="PANTHER" id="PTHR37981:SF1">
    <property type="entry name" value="SGNH HYDROLASE-TYPE ESTERASE DOMAIN-CONTAINING PROTEIN"/>
    <property type="match status" value="1"/>
</dbReference>
<dbReference type="Proteomes" id="UP000776650">
    <property type="component" value="Unassembled WGS sequence"/>
</dbReference>
<evidence type="ECO:0000256" key="4">
    <source>
        <dbReference type="SAM" id="SignalP"/>
    </source>
</evidence>
<feature type="active site" description="Nucleophile" evidence="1">
    <location>
        <position position="64"/>
    </location>
</feature>
<feature type="domain" description="SGNH hydrolase-type esterase" evidence="5">
    <location>
        <begin position="60"/>
        <end position="301"/>
    </location>
</feature>
<dbReference type="CDD" id="cd01823">
    <property type="entry name" value="SEST_like"/>
    <property type="match status" value="1"/>
</dbReference>
<feature type="active site" evidence="1">
    <location>
        <position position="293"/>
    </location>
</feature>
<dbReference type="RefSeq" id="WP_303913401.1">
    <property type="nucleotide sequence ID" value="NZ_DYXM01000190.1"/>
</dbReference>
<reference evidence="6" key="1">
    <citation type="journal article" date="2021" name="PeerJ">
        <title>Extensive microbial diversity within the chicken gut microbiome revealed by metagenomics and culture.</title>
        <authorList>
            <person name="Gilroy R."/>
            <person name="Ravi A."/>
            <person name="Getino M."/>
            <person name="Pursley I."/>
            <person name="Horton D.L."/>
            <person name="Alikhan N.F."/>
            <person name="Baker D."/>
            <person name="Gharbi K."/>
            <person name="Hall N."/>
            <person name="Watson M."/>
            <person name="Adriaenssens E.M."/>
            <person name="Foster-Nyarko E."/>
            <person name="Jarju S."/>
            <person name="Secka A."/>
            <person name="Antonio M."/>
            <person name="Oren A."/>
            <person name="Chaudhuri R.R."/>
            <person name="La Ragione R."/>
            <person name="Hildebrand F."/>
            <person name="Pallen M.J."/>
        </authorList>
    </citation>
    <scope>NUCLEOTIDE SEQUENCE</scope>
    <source>
        <strain evidence="6">ChiGjej1B1-18357</strain>
    </source>
</reference>
<feature type="disulfide bond" evidence="2">
    <location>
        <begin position="81"/>
        <end position="106"/>
    </location>
</feature>
<comment type="caution">
    <text evidence="6">The sequence shown here is derived from an EMBL/GenBank/DDBJ whole genome shotgun (WGS) entry which is preliminary data.</text>
</comment>
<dbReference type="GO" id="GO:0004806">
    <property type="term" value="F:triacylglycerol lipase activity"/>
    <property type="evidence" value="ECO:0007669"/>
    <property type="project" value="TreeGrafter"/>
</dbReference>
<protein>
    <submittedName>
        <fullName evidence="6">SGNH/GDSL hydrolase family protein</fullName>
    </submittedName>
</protein>
<dbReference type="InterPro" id="IPR013830">
    <property type="entry name" value="SGNH_hydro"/>
</dbReference>
<accession>A0A921JYK4</accession>
<dbReference type="PROSITE" id="PS51257">
    <property type="entry name" value="PROKAR_LIPOPROTEIN"/>
    <property type="match status" value="1"/>
</dbReference>
<dbReference type="EMBL" id="DYXM01000190">
    <property type="protein sequence ID" value="HJE91294.1"/>
    <property type="molecule type" value="Genomic_DNA"/>
</dbReference>
<organism evidence="6 7">
    <name type="scientific">Dietzia timorensis</name>
    <dbReference type="NCBI Taxonomy" id="499555"/>
    <lineage>
        <taxon>Bacteria</taxon>
        <taxon>Bacillati</taxon>
        <taxon>Actinomycetota</taxon>
        <taxon>Actinomycetes</taxon>
        <taxon>Mycobacteriales</taxon>
        <taxon>Dietziaceae</taxon>
        <taxon>Dietzia</taxon>
    </lineage>
</organism>
<evidence type="ECO:0000256" key="1">
    <source>
        <dbReference type="PIRSR" id="PIRSR637460-1"/>
    </source>
</evidence>
<reference evidence="6" key="2">
    <citation type="submission" date="2021-09" db="EMBL/GenBank/DDBJ databases">
        <authorList>
            <person name="Gilroy R."/>
        </authorList>
    </citation>
    <scope>NUCLEOTIDE SEQUENCE</scope>
    <source>
        <strain evidence="6">ChiGjej1B1-18357</strain>
    </source>
</reference>
<dbReference type="InterPro" id="IPR037460">
    <property type="entry name" value="SEST-like"/>
</dbReference>
<evidence type="ECO:0000259" key="5">
    <source>
        <dbReference type="Pfam" id="PF13472"/>
    </source>
</evidence>